<dbReference type="RefSeq" id="WP_204890638.1">
    <property type="nucleotide sequence ID" value="NZ_JBHUFW010000011.1"/>
</dbReference>
<gene>
    <name evidence="1" type="ORF">ACFSDB_15230</name>
</gene>
<dbReference type="EMBL" id="JBHUFW010000011">
    <property type="protein sequence ID" value="MFD1864261.1"/>
    <property type="molecule type" value="Genomic_DNA"/>
</dbReference>
<evidence type="ECO:0000313" key="2">
    <source>
        <dbReference type="Proteomes" id="UP001597273"/>
    </source>
</evidence>
<keyword evidence="2" id="KW-1185">Reference proteome</keyword>
<organism evidence="1 2">
    <name type="scientific">Planococcus chinensis</name>
    <dbReference type="NCBI Taxonomy" id="272917"/>
    <lineage>
        <taxon>Bacteria</taxon>
        <taxon>Bacillati</taxon>
        <taxon>Bacillota</taxon>
        <taxon>Bacilli</taxon>
        <taxon>Bacillales</taxon>
        <taxon>Caryophanaceae</taxon>
        <taxon>Planococcus</taxon>
    </lineage>
</organism>
<proteinExistence type="predicted"/>
<dbReference type="SUPFAM" id="SSF55961">
    <property type="entry name" value="Bet v1-like"/>
    <property type="match status" value="1"/>
</dbReference>
<dbReference type="CDD" id="cd07812">
    <property type="entry name" value="SRPBCC"/>
    <property type="match status" value="1"/>
</dbReference>
<reference evidence="2" key="1">
    <citation type="journal article" date="2019" name="Int. J. Syst. Evol. Microbiol.">
        <title>The Global Catalogue of Microorganisms (GCM) 10K type strain sequencing project: providing services to taxonomists for standard genome sequencing and annotation.</title>
        <authorList>
            <consortium name="The Broad Institute Genomics Platform"/>
            <consortium name="The Broad Institute Genome Sequencing Center for Infectious Disease"/>
            <person name="Wu L."/>
            <person name="Ma J."/>
        </authorList>
    </citation>
    <scope>NUCLEOTIDE SEQUENCE [LARGE SCALE GENOMIC DNA]</scope>
    <source>
        <strain evidence="2">CGMCC 1.15475</strain>
    </source>
</reference>
<evidence type="ECO:0000313" key="1">
    <source>
        <dbReference type="EMBL" id="MFD1864261.1"/>
    </source>
</evidence>
<dbReference type="InterPro" id="IPR023393">
    <property type="entry name" value="START-like_dom_sf"/>
</dbReference>
<dbReference type="Gene3D" id="3.30.530.20">
    <property type="match status" value="1"/>
</dbReference>
<dbReference type="Proteomes" id="UP001597273">
    <property type="component" value="Unassembled WGS sequence"/>
</dbReference>
<accession>A0ABW4QL51</accession>
<sequence>MIEWNEQRVIDADIETVWNLFKDEEIRRIMPKLEKHVLIEKRQDEVGAKHEQTYREGKRLETYIVETLAYEDAGDRKHKRLHFVLAKMFDVHLSFTLLKLSEGQTRFIYRGSNEGINFIGKSMLKMAGPKSNQATVGEFMDLVEKEAMIGSSGR</sequence>
<protein>
    <submittedName>
        <fullName evidence="1">SRPBCC family protein</fullName>
    </submittedName>
</protein>
<comment type="caution">
    <text evidence="1">The sequence shown here is derived from an EMBL/GenBank/DDBJ whole genome shotgun (WGS) entry which is preliminary data.</text>
</comment>
<name>A0ABW4QL51_9BACL</name>